<dbReference type="Proteomes" id="UP001151529">
    <property type="component" value="Unassembled WGS sequence"/>
</dbReference>
<evidence type="ECO:0000259" key="1">
    <source>
        <dbReference type="Pfam" id="PF13966"/>
    </source>
</evidence>
<reference evidence="2 3" key="1">
    <citation type="journal article" date="2023" name="Int. J. Mol. Sci.">
        <title>De Novo Assembly and Annotation of 11 Diverse Shrub Willow (Salix) Genomes Reveals Novel Gene Organization in Sex-Linked Regions.</title>
        <authorList>
            <person name="Hyden B."/>
            <person name="Feng K."/>
            <person name="Yates T.B."/>
            <person name="Jawdy S."/>
            <person name="Cereghino C."/>
            <person name="Smart L.B."/>
            <person name="Muchero W."/>
        </authorList>
    </citation>
    <scope>NUCLEOTIDE SEQUENCE [LARGE SCALE GENOMIC DNA]</scope>
    <source>
        <tissue evidence="2">Shoot tip</tissue>
    </source>
</reference>
<evidence type="ECO:0000313" key="3">
    <source>
        <dbReference type="Proteomes" id="UP001151529"/>
    </source>
</evidence>
<gene>
    <name evidence="2" type="ORF">OIU85_023215</name>
</gene>
<feature type="domain" description="Reverse transcriptase zinc-binding" evidence="1">
    <location>
        <begin position="47"/>
        <end position="127"/>
    </location>
</feature>
<keyword evidence="3" id="KW-1185">Reference proteome</keyword>
<organism evidence="2 3">
    <name type="scientific">Salix viminalis</name>
    <name type="common">Common osier</name>
    <name type="synonym">Basket willow</name>
    <dbReference type="NCBI Taxonomy" id="40686"/>
    <lineage>
        <taxon>Eukaryota</taxon>
        <taxon>Viridiplantae</taxon>
        <taxon>Streptophyta</taxon>
        <taxon>Embryophyta</taxon>
        <taxon>Tracheophyta</taxon>
        <taxon>Spermatophyta</taxon>
        <taxon>Magnoliopsida</taxon>
        <taxon>eudicotyledons</taxon>
        <taxon>Gunneridae</taxon>
        <taxon>Pentapetalae</taxon>
        <taxon>rosids</taxon>
        <taxon>fabids</taxon>
        <taxon>Malpighiales</taxon>
        <taxon>Salicaceae</taxon>
        <taxon>Saliceae</taxon>
        <taxon>Salix</taxon>
    </lineage>
</organism>
<dbReference type="OrthoDB" id="1748554at2759"/>
<dbReference type="Pfam" id="PF13966">
    <property type="entry name" value="zf-RVT"/>
    <property type="match status" value="1"/>
</dbReference>
<dbReference type="PANTHER" id="PTHR33116">
    <property type="entry name" value="REVERSE TRANSCRIPTASE ZINC-BINDING DOMAIN-CONTAINING PROTEIN-RELATED-RELATED"/>
    <property type="match status" value="1"/>
</dbReference>
<sequence length="254" mass="29151">MVIVDGQWVFPTGNEELSNMWNSIPFLPSNQLHDSYVWSGNASGKCTISSVWKHFRASSDKVNGDGLLWHAWHIPRFSFILWLASRGRLRTMDRLHNNSQRTCILCNEHEETHCHLFFACNYSSPIWQEISARAQMVWNPAPWPQTWAATVQRFCTKRNPRHKLVGLALASTVYHLWRERNYRIFNNRFSNAQQTKDAIIHSIRERLGGIDEGIRPPGSILLRACLRWVLGSGLGLVEGSCWPHGFGLLQSCLA</sequence>
<feature type="non-terminal residue" evidence="2">
    <location>
        <position position="1"/>
    </location>
</feature>
<dbReference type="InterPro" id="IPR026960">
    <property type="entry name" value="RVT-Znf"/>
</dbReference>
<dbReference type="AlphaFoldDB" id="A0A9Q0SAQ6"/>
<comment type="caution">
    <text evidence="2">The sequence shown here is derived from an EMBL/GenBank/DDBJ whole genome shotgun (WGS) entry which is preliminary data.</text>
</comment>
<accession>A0A9Q0SAQ6</accession>
<dbReference type="EMBL" id="JAPFFL010000585">
    <property type="protein sequence ID" value="KAJ6669980.1"/>
    <property type="molecule type" value="Genomic_DNA"/>
</dbReference>
<dbReference type="PANTHER" id="PTHR33116:SF84">
    <property type="entry name" value="RNA-DIRECTED DNA POLYMERASE"/>
    <property type="match status" value="1"/>
</dbReference>
<protein>
    <recommendedName>
        <fullName evidence="1">Reverse transcriptase zinc-binding domain-containing protein</fullName>
    </recommendedName>
</protein>
<name>A0A9Q0SAQ6_SALVM</name>
<proteinExistence type="predicted"/>
<evidence type="ECO:0000313" key="2">
    <source>
        <dbReference type="EMBL" id="KAJ6669980.1"/>
    </source>
</evidence>